<protein>
    <submittedName>
        <fullName evidence="1">Uncharacterized protein</fullName>
    </submittedName>
</protein>
<comment type="caution">
    <text evidence="1">The sequence shown here is derived from an EMBL/GenBank/DDBJ whole genome shotgun (WGS) entry which is preliminary data.</text>
</comment>
<evidence type="ECO:0000313" key="2">
    <source>
        <dbReference type="Proteomes" id="UP000714275"/>
    </source>
</evidence>
<evidence type="ECO:0000313" key="1">
    <source>
        <dbReference type="EMBL" id="KAG1783668.1"/>
    </source>
</evidence>
<dbReference type="Proteomes" id="UP000714275">
    <property type="component" value="Unassembled WGS sequence"/>
</dbReference>
<organism evidence="1 2">
    <name type="scientific">Suillus placidus</name>
    <dbReference type="NCBI Taxonomy" id="48579"/>
    <lineage>
        <taxon>Eukaryota</taxon>
        <taxon>Fungi</taxon>
        <taxon>Dikarya</taxon>
        <taxon>Basidiomycota</taxon>
        <taxon>Agaricomycotina</taxon>
        <taxon>Agaricomycetes</taxon>
        <taxon>Agaricomycetidae</taxon>
        <taxon>Boletales</taxon>
        <taxon>Suillineae</taxon>
        <taxon>Suillaceae</taxon>
        <taxon>Suillus</taxon>
    </lineage>
</organism>
<keyword evidence="2" id="KW-1185">Reference proteome</keyword>
<dbReference type="OrthoDB" id="2672467at2759"/>
<name>A0A9P7A773_9AGAM</name>
<accession>A0A9P7A773</accession>
<dbReference type="EMBL" id="JABBWD010000001">
    <property type="protein sequence ID" value="KAG1783668.1"/>
    <property type="molecule type" value="Genomic_DNA"/>
</dbReference>
<sequence length="306" mass="33686">MNISSPSTSNGINIWHTWALTVTYEAGEYTEQKFKAEKTGGDPVIPSPNLDTDLVMACDRLADVLIKAYKNPSGRYSKLITAKDMGHNEQREAKLLARCPPGHEGKKLVDKPATILDASSAIITWYLPDALTDTTQKEIREATDFLTPSLEKSVKADGNWQTHQKWFKQDSENVGSTPGCINISPAWFQQGHENLSDPEVSASLKGPSSENILKGIARPAAIASAALRVMHPEQYFAGLQTFSNLGHKAVSKELPQMPETLEYWASVFNTLSIISNQETPNHRDHLSVAECFDILTTVGNYSNEGL</sequence>
<dbReference type="AlphaFoldDB" id="A0A9P7A773"/>
<reference evidence="1" key="1">
    <citation type="journal article" date="2020" name="New Phytol.">
        <title>Comparative genomics reveals dynamic genome evolution in host specialist ectomycorrhizal fungi.</title>
        <authorList>
            <person name="Lofgren L.A."/>
            <person name="Nguyen N.H."/>
            <person name="Vilgalys R."/>
            <person name="Ruytinx J."/>
            <person name="Liao H.L."/>
            <person name="Branco S."/>
            <person name="Kuo A."/>
            <person name="LaButti K."/>
            <person name="Lipzen A."/>
            <person name="Andreopoulos W."/>
            <person name="Pangilinan J."/>
            <person name="Riley R."/>
            <person name="Hundley H."/>
            <person name="Na H."/>
            <person name="Barry K."/>
            <person name="Grigoriev I.V."/>
            <person name="Stajich J.E."/>
            <person name="Kennedy P.G."/>
        </authorList>
    </citation>
    <scope>NUCLEOTIDE SEQUENCE</scope>
    <source>
        <strain evidence="1">DOB743</strain>
    </source>
</reference>
<gene>
    <name evidence="1" type="ORF">EV702DRAFT_1190692</name>
</gene>
<proteinExistence type="predicted"/>